<evidence type="ECO:0000256" key="1">
    <source>
        <dbReference type="SAM" id="MobiDB-lite"/>
    </source>
</evidence>
<organism evidence="2">
    <name type="scientific">uncultured Solirubrobacteraceae bacterium</name>
    <dbReference type="NCBI Taxonomy" id="1162706"/>
    <lineage>
        <taxon>Bacteria</taxon>
        <taxon>Bacillati</taxon>
        <taxon>Actinomycetota</taxon>
        <taxon>Thermoleophilia</taxon>
        <taxon>Solirubrobacterales</taxon>
        <taxon>Solirubrobacteraceae</taxon>
        <taxon>environmental samples</taxon>
    </lineage>
</organism>
<accession>A0A6J4T8L9</accession>
<gene>
    <name evidence="2" type="ORF">AVDCRST_MAG53-3124</name>
</gene>
<reference evidence="2" key="1">
    <citation type="submission" date="2020-02" db="EMBL/GenBank/DDBJ databases">
        <authorList>
            <person name="Meier V. D."/>
        </authorList>
    </citation>
    <scope>NUCLEOTIDE SEQUENCE</scope>
    <source>
        <strain evidence="2">AVDCRST_MAG53</strain>
    </source>
</reference>
<dbReference type="AlphaFoldDB" id="A0A6J4T8L9"/>
<protein>
    <submittedName>
        <fullName evidence="2">Uncharacterized protein</fullName>
    </submittedName>
</protein>
<proteinExistence type="predicted"/>
<name>A0A6J4T8L9_9ACTN</name>
<feature type="region of interest" description="Disordered" evidence="1">
    <location>
        <begin position="1"/>
        <end position="27"/>
    </location>
</feature>
<dbReference type="EMBL" id="CADCVR010000094">
    <property type="protein sequence ID" value="CAA9516716.1"/>
    <property type="molecule type" value="Genomic_DNA"/>
</dbReference>
<sequence length="55" mass="5807">MKHNLQDAPEAPGVDALTRELPPLSGDREVLAMSVPLRDGLLEDVRSGALASEPA</sequence>
<evidence type="ECO:0000313" key="2">
    <source>
        <dbReference type="EMBL" id="CAA9516716.1"/>
    </source>
</evidence>